<dbReference type="InterPro" id="IPR040980">
    <property type="entry name" value="SWI2_SNF2"/>
</dbReference>
<dbReference type="Gene3D" id="3.40.50.300">
    <property type="entry name" value="P-loop containing nucleotide triphosphate hydrolases"/>
    <property type="match status" value="3"/>
</dbReference>
<dbReference type="Pfam" id="PF04313">
    <property type="entry name" value="HSDR_N"/>
    <property type="match status" value="1"/>
</dbReference>
<evidence type="ECO:0000256" key="1">
    <source>
        <dbReference type="ARBA" id="ARBA00000851"/>
    </source>
</evidence>
<evidence type="ECO:0000256" key="9">
    <source>
        <dbReference type="ARBA" id="ARBA00022840"/>
    </source>
</evidence>
<keyword evidence="9" id="KW-0067">ATP-binding</keyword>
<dbReference type="OrthoDB" id="11429at2157"/>
<dbReference type="KEGG" id="nvn:NVIE_022180"/>
<dbReference type="PANTHER" id="PTHR30195:SF15">
    <property type="entry name" value="TYPE I RESTRICTION ENZYME HINDI ENDONUCLEASE SUBUNIT"/>
    <property type="match status" value="1"/>
</dbReference>
<dbReference type="InterPro" id="IPR055180">
    <property type="entry name" value="HsdR_RecA-like_helicase_dom_2"/>
</dbReference>
<dbReference type="Pfam" id="PF22679">
    <property type="entry name" value="T1R_D3-like"/>
    <property type="match status" value="1"/>
</dbReference>
<evidence type="ECO:0000256" key="2">
    <source>
        <dbReference type="ARBA" id="ARBA00008598"/>
    </source>
</evidence>
<evidence type="ECO:0000256" key="4">
    <source>
        <dbReference type="ARBA" id="ARBA00022722"/>
    </source>
</evidence>
<dbReference type="SUPFAM" id="SSF52540">
    <property type="entry name" value="P-loop containing nucleoside triphosphate hydrolases"/>
    <property type="match status" value="2"/>
</dbReference>
<evidence type="ECO:0000313" key="12">
    <source>
        <dbReference type="EMBL" id="AIC16478.1"/>
    </source>
</evidence>
<dbReference type="REBASE" id="87723">
    <property type="entry name" value="NviEN76ORF22200P"/>
</dbReference>
<proteinExistence type="inferred from homology"/>
<evidence type="ECO:0000256" key="10">
    <source>
        <dbReference type="ARBA" id="ARBA00023125"/>
    </source>
</evidence>
<dbReference type="AlphaFoldDB" id="A0A060HLY9"/>
<keyword evidence="13" id="KW-1185">Reference proteome</keyword>
<dbReference type="EC" id="3.1.21.3" evidence="3"/>
<evidence type="ECO:0000313" key="13">
    <source>
        <dbReference type="Proteomes" id="UP000027093"/>
    </source>
</evidence>
<keyword evidence="8" id="KW-0378">Hydrolase</keyword>
<dbReference type="CDD" id="cd22332">
    <property type="entry name" value="HsdR_N"/>
    <property type="match status" value="1"/>
</dbReference>
<dbReference type="EMBL" id="CP007536">
    <property type="protein sequence ID" value="AIC16478.1"/>
    <property type="molecule type" value="Genomic_DNA"/>
</dbReference>
<keyword evidence="10" id="KW-0238">DNA-binding</keyword>
<dbReference type="STRING" id="926571.NVIE_022180"/>
<gene>
    <name evidence="12" type="ORF">NVIE_022180</name>
</gene>
<evidence type="ECO:0000256" key="3">
    <source>
        <dbReference type="ARBA" id="ARBA00012654"/>
    </source>
</evidence>
<dbReference type="GO" id="GO:0003677">
    <property type="term" value="F:DNA binding"/>
    <property type="evidence" value="ECO:0007669"/>
    <property type="project" value="UniProtKB-KW"/>
</dbReference>
<dbReference type="SMART" id="SM00487">
    <property type="entry name" value="DEXDc"/>
    <property type="match status" value="1"/>
</dbReference>
<dbReference type="PANTHER" id="PTHR30195">
    <property type="entry name" value="TYPE I SITE-SPECIFIC DEOXYRIBONUCLEASE PROTEIN SUBUNIT M AND R"/>
    <property type="match status" value="1"/>
</dbReference>
<dbReference type="HOGENOM" id="CLU_005762_0_0_2"/>
<reference evidence="12 13" key="1">
    <citation type="journal article" date="2014" name="Int. J. Syst. Evol. Microbiol.">
        <title>Nitrososphaera viennensis gen. nov., sp. nov., an aerobic and mesophilic, ammonia-oxidizing archaeon from soil and a member of the archaeal phylum Thaumarchaeota.</title>
        <authorList>
            <person name="Stieglmeier M."/>
            <person name="Klingl A."/>
            <person name="Alves R.J."/>
            <person name="Rittmann S.K."/>
            <person name="Melcher M."/>
            <person name="Leisch N."/>
            <person name="Schleper C."/>
        </authorList>
    </citation>
    <scope>NUCLEOTIDE SEQUENCE [LARGE SCALE GENOMIC DNA]</scope>
    <source>
        <strain evidence="12">EN76</strain>
    </source>
</reference>
<evidence type="ECO:0000259" key="11">
    <source>
        <dbReference type="PROSITE" id="PS51192"/>
    </source>
</evidence>
<dbReference type="InterPro" id="IPR004473">
    <property type="entry name" value="Restrct_endonuc_typeI_HsdR"/>
</dbReference>
<dbReference type="GO" id="GO:0009035">
    <property type="term" value="F:type I site-specific deoxyribonuclease activity"/>
    <property type="evidence" value="ECO:0007669"/>
    <property type="project" value="UniProtKB-EC"/>
</dbReference>
<keyword evidence="4" id="KW-0540">Nuclease</keyword>
<keyword evidence="6" id="KW-0680">Restriction system</keyword>
<keyword evidence="5" id="KW-0547">Nucleotide-binding</keyword>
<organism evidence="12 13">
    <name type="scientific">Nitrososphaera viennensis EN76</name>
    <dbReference type="NCBI Taxonomy" id="926571"/>
    <lineage>
        <taxon>Archaea</taxon>
        <taxon>Nitrososphaerota</taxon>
        <taxon>Nitrososphaeria</taxon>
        <taxon>Nitrososphaerales</taxon>
        <taxon>Nitrososphaeraceae</taxon>
        <taxon>Nitrososphaera</taxon>
    </lineage>
</organism>
<dbReference type="Pfam" id="PF18766">
    <property type="entry name" value="SWI2_SNF2"/>
    <property type="match status" value="1"/>
</dbReference>
<dbReference type="RefSeq" id="WP_075055228.1">
    <property type="nucleotide sequence ID" value="NZ_CP007536.1"/>
</dbReference>
<accession>A0A060HLY9</accession>
<dbReference type="InterPro" id="IPR007409">
    <property type="entry name" value="Restrct_endonuc_type1_HsdR_N"/>
</dbReference>
<evidence type="ECO:0000256" key="8">
    <source>
        <dbReference type="ARBA" id="ARBA00022801"/>
    </source>
</evidence>
<evidence type="ECO:0000256" key="7">
    <source>
        <dbReference type="ARBA" id="ARBA00022759"/>
    </source>
</evidence>
<dbReference type="GeneID" id="74947459"/>
<evidence type="ECO:0000256" key="6">
    <source>
        <dbReference type="ARBA" id="ARBA00022747"/>
    </source>
</evidence>
<dbReference type="Pfam" id="PF11867">
    <property type="entry name" value="T1RH-like_C"/>
    <property type="match status" value="1"/>
</dbReference>
<keyword evidence="7" id="KW-0255">Endonuclease</keyword>
<dbReference type="InterPro" id="IPR021810">
    <property type="entry name" value="T1RH-like_C"/>
</dbReference>
<dbReference type="InterPro" id="IPR051268">
    <property type="entry name" value="Type-I_R_enzyme_R_subunit"/>
</dbReference>
<dbReference type="GO" id="GO:0005524">
    <property type="term" value="F:ATP binding"/>
    <property type="evidence" value="ECO:0007669"/>
    <property type="project" value="UniProtKB-KW"/>
</dbReference>
<dbReference type="CDD" id="cd18030">
    <property type="entry name" value="DEXHc_RE_I_HsdR"/>
    <property type="match status" value="1"/>
</dbReference>
<dbReference type="Gene3D" id="3.90.1570.50">
    <property type="match status" value="1"/>
</dbReference>
<sequence>MTFDVKENNEEAVKSELPALEQLVRMGYQYLSQRDLNKTRKDYRQVLLYDRLEKAIRKLNPELDEDGVKDALHKIEEENFPHNLDHADTNEKIRAKLVGLSRSGGLEPITVTQNFGNGPEEKTVRFFDFDNPENNDFIVTNQFQLDGYKQPIFPDIVIFVNGFPLVIIECKAPSIPSPIEQAITKNFQKYQDRELGYDRLFFYNHFLIATCGTLARHGTIGASVNQYARWSESYPLTPEKVQKLCERTPREQEFLIAGMLDKAHLLDLLKNYVTYEVINSKKIKKIAKHQQYRAVTKAVGRLNHLKEDISDKGGVIWHTQGSGKSLTMMWFATQLMHKFGNPPIVIVTDRKQLDEQIEKTFKVCGFPDPIRAKSIRHLESLLKSAKGKTVMTTIQKFGTSSSHIHTDEKVIVLVDEAHRTQYKFNAEAMRSAMPNAVFFAFTGTPIDKRNKSTYRVFGPALDKYGFEESKADGATLKILYEERLPELFVEGGATIDQIFERVFIDLDEKAKDRLKKQYVTREKIAEAPARIKRICLDLVKHYTTHILPNGYKAMVVASSREAAVTYKKELDKLNAPPSKIIMTSQLGEKGKDGISWDQYYLTPEQREQESEKFKDPGDPTKILIVVDMLLVGYDVPIVQVLYLDKGLREHNLLQAIARVNRPYDANKTYGLIVDYCGITKELQKALAVFEEEDVKGALEPSEKELEELRLRHLEVMSYFTEIDKKDDNAIIVKFEPAAARDKFEYDFKAFSSALDAILPKKEADPFIDDFKYASKVRQLIRTYYEGAGTSLREYGKKVQQLIDDHIRATGISELLDPREITYHNFLSYVAKFKNERARTALVKNKARQVIEEFSAYNPAYYEKLRERLEKLIQEEALRRKEMANFFDLYKEILEDALNEEQERKKLGFSTPFEFAVYGELQPIKGDDEAAKQVTAAIYKQIEPETELVGWKSKSSSERLMSAAIYDVLTDNKFPEDKVDELIRKVLELAKRLL</sequence>
<protein>
    <recommendedName>
        <fullName evidence="3">type I site-specific deoxyribonuclease</fullName>
        <ecNumber evidence="3">3.1.21.3</ecNumber>
    </recommendedName>
</protein>
<dbReference type="InterPro" id="IPR027417">
    <property type="entry name" value="P-loop_NTPase"/>
</dbReference>
<feature type="domain" description="Helicase ATP-binding" evidence="11">
    <location>
        <begin position="305"/>
        <end position="463"/>
    </location>
</feature>
<evidence type="ECO:0000256" key="5">
    <source>
        <dbReference type="ARBA" id="ARBA00022741"/>
    </source>
</evidence>
<dbReference type="Proteomes" id="UP000027093">
    <property type="component" value="Chromosome"/>
</dbReference>
<dbReference type="InterPro" id="IPR014001">
    <property type="entry name" value="Helicase_ATP-bd"/>
</dbReference>
<comment type="catalytic activity">
    <reaction evidence="1">
        <text>Endonucleolytic cleavage of DNA to give random double-stranded fragments with terminal 5'-phosphates, ATP is simultaneously hydrolyzed.</text>
        <dbReference type="EC" id="3.1.21.3"/>
    </reaction>
</comment>
<dbReference type="GO" id="GO:0009307">
    <property type="term" value="P:DNA restriction-modification system"/>
    <property type="evidence" value="ECO:0007669"/>
    <property type="project" value="UniProtKB-KW"/>
</dbReference>
<dbReference type="PROSITE" id="PS51192">
    <property type="entry name" value="HELICASE_ATP_BIND_1"/>
    <property type="match status" value="1"/>
</dbReference>
<dbReference type="GO" id="GO:0120545">
    <property type="term" value="F:nucleic acid conformation isomerase activity"/>
    <property type="evidence" value="ECO:0007669"/>
    <property type="project" value="UniProtKB-ARBA"/>
</dbReference>
<name>A0A060HLY9_9ARCH</name>
<dbReference type="NCBIfam" id="TIGR00348">
    <property type="entry name" value="hsdR"/>
    <property type="match status" value="1"/>
</dbReference>
<comment type="similarity">
    <text evidence="2">Belongs to the HsdR family.</text>
</comment>
<dbReference type="CDD" id="cd18800">
    <property type="entry name" value="SF2_C_EcoR124I-like"/>
    <property type="match status" value="1"/>
</dbReference>